<organism evidence="2 3">
    <name type="scientific">Batrachochytrium salamandrivorans</name>
    <dbReference type="NCBI Taxonomy" id="1357716"/>
    <lineage>
        <taxon>Eukaryota</taxon>
        <taxon>Fungi</taxon>
        <taxon>Fungi incertae sedis</taxon>
        <taxon>Chytridiomycota</taxon>
        <taxon>Chytridiomycota incertae sedis</taxon>
        <taxon>Chytridiomycetes</taxon>
        <taxon>Rhizophydiales</taxon>
        <taxon>Rhizophydiales incertae sedis</taxon>
        <taxon>Batrachochytrium</taxon>
    </lineage>
</organism>
<feature type="compositionally biased region" description="Low complexity" evidence="1">
    <location>
        <begin position="51"/>
        <end position="72"/>
    </location>
</feature>
<evidence type="ECO:0000313" key="2">
    <source>
        <dbReference type="EMBL" id="KAH6587697.1"/>
    </source>
</evidence>
<proteinExistence type="predicted"/>
<feature type="region of interest" description="Disordered" evidence="1">
    <location>
        <begin position="1"/>
        <end position="22"/>
    </location>
</feature>
<sequence length="251" mass="27394">MHKGKSIAASTGGYNSSSNPAPISTVRGGTTVGTASTSHSITVYPLFTRNTTTPSTTTSSITTSSTTESASTVERHRIPSLRHQSFLQRHRFFEGPQNSRWNFHIPQTINKKTTPASSKRRAAQSASCLSGTTASSPVIRHCSTTRDLSKKKQEQPSSRMRSPHRRVANTIANWVLPSSKSSINADVDADVDTNADTDICSNDMLSVSQKQQVYDALHGNRWCSLQSIDAFQVNNRILTHTLYTILSISLA</sequence>
<protein>
    <submittedName>
        <fullName evidence="2">Uncharacterized protein</fullName>
    </submittedName>
</protein>
<reference evidence="2 3" key="1">
    <citation type="submission" date="2021-02" db="EMBL/GenBank/DDBJ databases">
        <title>Variation within the Batrachochytrium salamandrivorans European outbreak.</title>
        <authorList>
            <person name="Kelly M."/>
            <person name="Pasmans F."/>
            <person name="Shea T.P."/>
            <person name="Munoz J.F."/>
            <person name="Carranza S."/>
            <person name="Cuomo C.A."/>
            <person name="Martel A."/>
        </authorList>
    </citation>
    <scope>NUCLEOTIDE SEQUENCE [LARGE SCALE GENOMIC DNA]</scope>
    <source>
        <strain evidence="2 3">AMFP18/2</strain>
    </source>
</reference>
<dbReference type="Proteomes" id="UP001648503">
    <property type="component" value="Unassembled WGS sequence"/>
</dbReference>
<dbReference type="EMBL" id="JAFCIX010000555">
    <property type="protein sequence ID" value="KAH6587697.1"/>
    <property type="molecule type" value="Genomic_DNA"/>
</dbReference>
<gene>
    <name evidence="2" type="ORF">BASA50_011301</name>
</gene>
<evidence type="ECO:0000313" key="3">
    <source>
        <dbReference type="Proteomes" id="UP001648503"/>
    </source>
</evidence>
<evidence type="ECO:0000256" key="1">
    <source>
        <dbReference type="SAM" id="MobiDB-lite"/>
    </source>
</evidence>
<feature type="compositionally biased region" description="Polar residues" evidence="1">
    <location>
        <begin position="105"/>
        <end position="115"/>
    </location>
</feature>
<feature type="region of interest" description="Disordered" evidence="1">
    <location>
        <begin position="105"/>
        <end position="164"/>
    </location>
</feature>
<name>A0ABQ8EWU6_9FUNG</name>
<comment type="caution">
    <text evidence="2">The sequence shown here is derived from an EMBL/GenBank/DDBJ whole genome shotgun (WGS) entry which is preliminary data.</text>
</comment>
<feature type="compositionally biased region" description="Polar residues" evidence="1">
    <location>
        <begin position="8"/>
        <end position="22"/>
    </location>
</feature>
<accession>A0ABQ8EWU6</accession>
<keyword evidence="3" id="KW-1185">Reference proteome</keyword>
<feature type="region of interest" description="Disordered" evidence="1">
    <location>
        <begin position="51"/>
        <end position="73"/>
    </location>
</feature>